<protein>
    <submittedName>
        <fullName evidence="1">Uncharacterized protein</fullName>
    </submittedName>
</protein>
<accession>A0A6C0JHN0</accession>
<dbReference type="EMBL" id="MN740408">
    <property type="protein sequence ID" value="QHU05152.1"/>
    <property type="molecule type" value="Genomic_DNA"/>
</dbReference>
<evidence type="ECO:0000313" key="1">
    <source>
        <dbReference type="EMBL" id="QHU05152.1"/>
    </source>
</evidence>
<proteinExistence type="predicted"/>
<reference evidence="1" key="1">
    <citation type="journal article" date="2020" name="Nature">
        <title>Giant virus diversity and host interactions through global metagenomics.</title>
        <authorList>
            <person name="Schulz F."/>
            <person name="Roux S."/>
            <person name="Paez-Espino D."/>
            <person name="Jungbluth S."/>
            <person name="Walsh D.A."/>
            <person name="Denef V.J."/>
            <person name="McMahon K.D."/>
            <person name="Konstantinidis K.T."/>
            <person name="Eloe-Fadrosh E.A."/>
            <person name="Kyrpides N.C."/>
            <person name="Woyke T."/>
        </authorList>
    </citation>
    <scope>NUCLEOTIDE SEQUENCE</scope>
    <source>
        <strain evidence="1">GVMAG-M-3300027708-5</strain>
    </source>
</reference>
<dbReference type="AlphaFoldDB" id="A0A6C0JHN0"/>
<sequence>MSIYLSDRYYMESPFGQGNGKGNGTFVLYLEPILNTYYKTYQNVITVSDMPHGPLADMVTLINLPKLSSFQEASVFSSPSLGRGMGSCFHVLLRYPKSVCSGNGCSISIGKNTDIFMGADDIPSVLGYLVANGYKVDTSITKMLQNSRVLIGGASERRFSGDRKMICFVG</sequence>
<organism evidence="1">
    <name type="scientific">viral metagenome</name>
    <dbReference type="NCBI Taxonomy" id="1070528"/>
    <lineage>
        <taxon>unclassified sequences</taxon>
        <taxon>metagenomes</taxon>
        <taxon>organismal metagenomes</taxon>
    </lineage>
</organism>
<name>A0A6C0JHN0_9ZZZZ</name>